<reference evidence="2 3" key="1">
    <citation type="submission" date="2017-10" db="EMBL/GenBank/DDBJ databases">
        <title>Bacillus sp. nov., a halophilic bacterium isolated from a Keqin Lake.</title>
        <authorList>
            <person name="Wang H."/>
        </authorList>
    </citation>
    <scope>NUCLEOTIDE SEQUENCE [LARGE SCALE GENOMIC DNA]</scope>
    <source>
        <strain evidence="2 3">KQ-12</strain>
    </source>
</reference>
<dbReference type="OrthoDB" id="2427280at2"/>
<dbReference type="InterPro" id="IPR043519">
    <property type="entry name" value="NT_sf"/>
</dbReference>
<feature type="domain" description="Polymerase nucleotidyl transferase" evidence="1">
    <location>
        <begin position="3"/>
        <end position="60"/>
    </location>
</feature>
<accession>A0A323TJX5</accession>
<sequence length="262" mass="31119">MVNEIEKDLLTDENVIAVFYGGSIGTGNTDLFSDIDLRIVVKDEAYEDYRLNKKERAKNWGRVLFFEDFPWATYCVAHYDTFIKIDAFYYKTEDLKPSVWLQNIHIVHDKTGFIKKILLRSQNLHYRPTVQEVEIWRTKFFAYVHEAYRRVNRKELYYALNCLDDLRKSMVTAWYMEKGIQPNDFGDWAKYEGERSKLDRWQLSLLADWDSSREPNEIMSVIEKIIPEFKKTHKSLCVKVELKEDPEWVDEVLGMVLEEGGD</sequence>
<gene>
    <name evidence="2" type="ORF">CR194_09185</name>
</gene>
<dbReference type="SUPFAM" id="SSF81301">
    <property type="entry name" value="Nucleotidyltransferase"/>
    <property type="match status" value="1"/>
</dbReference>
<comment type="caution">
    <text evidence="2">The sequence shown here is derived from an EMBL/GenBank/DDBJ whole genome shotgun (WGS) entry which is preliminary data.</text>
</comment>
<dbReference type="InterPro" id="IPR002934">
    <property type="entry name" value="Polymerase_NTP_transf_dom"/>
</dbReference>
<dbReference type="Pfam" id="PF01909">
    <property type="entry name" value="NTP_transf_2"/>
    <property type="match status" value="1"/>
</dbReference>
<dbReference type="GO" id="GO:0016779">
    <property type="term" value="F:nucleotidyltransferase activity"/>
    <property type="evidence" value="ECO:0007669"/>
    <property type="project" value="InterPro"/>
</dbReference>
<evidence type="ECO:0000313" key="3">
    <source>
        <dbReference type="Proteomes" id="UP000248214"/>
    </source>
</evidence>
<evidence type="ECO:0000259" key="1">
    <source>
        <dbReference type="Pfam" id="PF01909"/>
    </source>
</evidence>
<keyword evidence="3" id="KW-1185">Reference proteome</keyword>
<dbReference type="EMBL" id="PDOD01000002">
    <property type="protein sequence ID" value="PYZ93927.1"/>
    <property type="molecule type" value="Genomic_DNA"/>
</dbReference>
<evidence type="ECO:0000313" key="2">
    <source>
        <dbReference type="EMBL" id="PYZ93927.1"/>
    </source>
</evidence>
<proteinExistence type="predicted"/>
<name>A0A323TJX5_9BACI</name>
<dbReference type="Gene3D" id="3.30.460.10">
    <property type="entry name" value="Beta Polymerase, domain 2"/>
    <property type="match status" value="1"/>
</dbReference>
<protein>
    <recommendedName>
        <fullName evidence="1">Polymerase nucleotidyl transferase domain-containing protein</fullName>
    </recommendedName>
</protein>
<dbReference type="Proteomes" id="UP000248214">
    <property type="component" value="Unassembled WGS sequence"/>
</dbReference>
<dbReference type="AlphaFoldDB" id="A0A323TJX5"/>
<organism evidence="2 3">
    <name type="scientific">Salipaludibacillus keqinensis</name>
    <dbReference type="NCBI Taxonomy" id="2045207"/>
    <lineage>
        <taxon>Bacteria</taxon>
        <taxon>Bacillati</taxon>
        <taxon>Bacillota</taxon>
        <taxon>Bacilli</taxon>
        <taxon>Bacillales</taxon>
        <taxon>Bacillaceae</taxon>
    </lineage>
</organism>